<sequence>MDPQDIAQAAGVSPVELCVYSILSNNLDGIYQSINELRESQALLILRLRQVRDSLKGEQEFLNQGQNLKVECERLENLKTRVDALVKRCVTLLETCNNLT</sequence>
<evidence type="ECO:0000256" key="1">
    <source>
        <dbReference type="SAM" id="Coils"/>
    </source>
</evidence>
<feature type="coiled-coil region" evidence="1">
    <location>
        <begin position="68"/>
        <end position="95"/>
    </location>
</feature>
<dbReference type="Proteomes" id="UP000190831">
    <property type="component" value="Chromosome E"/>
</dbReference>
<keyword evidence="3" id="KW-1185">Reference proteome</keyword>
<accession>A0A1G4MDY0</accession>
<evidence type="ECO:0000313" key="3">
    <source>
        <dbReference type="Proteomes" id="UP000190831"/>
    </source>
</evidence>
<dbReference type="AlphaFoldDB" id="A0A1G4MDY0"/>
<evidence type="ECO:0000313" key="2">
    <source>
        <dbReference type="EMBL" id="SCW02043.1"/>
    </source>
</evidence>
<proteinExistence type="predicted"/>
<name>A0A1G4MDY0_LACFM</name>
<protein>
    <submittedName>
        <fullName evidence="2">LAFE_0E12904g1_1</fullName>
    </submittedName>
</protein>
<keyword evidence="1" id="KW-0175">Coiled coil</keyword>
<reference evidence="3" key="1">
    <citation type="submission" date="2016-03" db="EMBL/GenBank/DDBJ databases">
        <authorList>
            <person name="Devillers H."/>
        </authorList>
    </citation>
    <scope>NUCLEOTIDE SEQUENCE [LARGE SCALE GENOMIC DNA]</scope>
</reference>
<gene>
    <name evidence="2" type="ORF">LAFE_0E12904G</name>
</gene>
<dbReference type="OMA" id="EFLNQGQ"/>
<organism evidence="2 3">
    <name type="scientific">Lachancea fermentati</name>
    <name type="common">Zygosaccharomyces fermentati</name>
    <dbReference type="NCBI Taxonomy" id="4955"/>
    <lineage>
        <taxon>Eukaryota</taxon>
        <taxon>Fungi</taxon>
        <taxon>Dikarya</taxon>
        <taxon>Ascomycota</taxon>
        <taxon>Saccharomycotina</taxon>
        <taxon>Saccharomycetes</taxon>
        <taxon>Saccharomycetales</taxon>
        <taxon>Saccharomycetaceae</taxon>
        <taxon>Lachancea</taxon>
    </lineage>
</organism>
<dbReference type="EMBL" id="LT598488">
    <property type="protein sequence ID" value="SCW02043.1"/>
    <property type="molecule type" value="Genomic_DNA"/>
</dbReference>
<dbReference type="OrthoDB" id="4065244at2759"/>
<dbReference type="STRING" id="4955.A0A1G4MDY0"/>